<accession>A0A1R3J3J3</accession>
<evidence type="ECO:0000256" key="1">
    <source>
        <dbReference type="SAM" id="MobiDB-lite"/>
    </source>
</evidence>
<keyword evidence="3" id="KW-1185">Reference proteome</keyword>
<name>A0A1R3J3J3_COCAP</name>
<dbReference type="Proteomes" id="UP000188268">
    <property type="component" value="Unassembled WGS sequence"/>
</dbReference>
<sequence length="36" mass="4012">MKKQCCTFETTSTPADGSKARSSRIDAEKKVKSDYN</sequence>
<gene>
    <name evidence="2" type="ORF">CCACVL1_07853</name>
</gene>
<feature type="compositionally biased region" description="Basic and acidic residues" evidence="1">
    <location>
        <begin position="23"/>
        <end position="36"/>
    </location>
</feature>
<protein>
    <submittedName>
        <fullName evidence="2">Uncharacterized protein</fullName>
    </submittedName>
</protein>
<dbReference type="AlphaFoldDB" id="A0A1R3J3J3"/>
<proteinExistence type="predicted"/>
<organism evidence="2 3">
    <name type="scientific">Corchorus capsularis</name>
    <name type="common">Jute</name>
    <dbReference type="NCBI Taxonomy" id="210143"/>
    <lineage>
        <taxon>Eukaryota</taxon>
        <taxon>Viridiplantae</taxon>
        <taxon>Streptophyta</taxon>
        <taxon>Embryophyta</taxon>
        <taxon>Tracheophyta</taxon>
        <taxon>Spermatophyta</taxon>
        <taxon>Magnoliopsida</taxon>
        <taxon>eudicotyledons</taxon>
        <taxon>Gunneridae</taxon>
        <taxon>Pentapetalae</taxon>
        <taxon>rosids</taxon>
        <taxon>malvids</taxon>
        <taxon>Malvales</taxon>
        <taxon>Malvaceae</taxon>
        <taxon>Grewioideae</taxon>
        <taxon>Apeibeae</taxon>
        <taxon>Corchorus</taxon>
    </lineage>
</organism>
<feature type="region of interest" description="Disordered" evidence="1">
    <location>
        <begin position="1"/>
        <end position="36"/>
    </location>
</feature>
<comment type="caution">
    <text evidence="2">The sequence shown here is derived from an EMBL/GenBank/DDBJ whole genome shotgun (WGS) entry which is preliminary data.</text>
</comment>
<dbReference type="Gramene" id="OMO89411">
    <property type="protein sequence ID" value="OMO89411"/>
    <property type="gene ID" value="CCACVL1_07853"/>
</dbReference>
<dbReference type="EMBL" id="AWWV01008705">
    <property type="protein sequence ID" value="OMO89411.1"/>
    <property type="molecule type" value="Genomic_DNA"/>
</dbReference>
<reference evidence="2 3" key="1">
    <citation type="submission" date="2013-09" db="EMBL/GenBank/DDBJ databases">
        <title>Corchorus capsularis genome sequencing.</title>
        <authorList>
            <person name="Alam M."/>
            <person name="Haque M.S."/>
            <person name="Islam M.S."/>
            <person name="Emdad E.M."/>
            <person name="Islam M.M."/>
            <person name="Ahmed B."/>
            <person name="Halim A."/>
            <person name="Hossen Q.M.M."/>
            <person name="Hossain M.Z."/>
            <person name="Ahmed R."/>
            <person name="Khan M.M."/>
            <person name="Islam R."/>
            <person name="Rashid M.M."/>
            <person name="Khan S.A."/>
            <person name="Rahman M.S."/>
            <person name="Alam M."/>
        </authorList>
    </citation>
    <scope>NUCLEOTIDE SEQUENCE [LARGE SCALE GENOMIC DNA]</scope>
    <source>
        <strain evidence="3">cv. CVL-1</strain>
        <tissue evidence="2">Whole seedling</tissue>
    </source>
</reference>
<evidence type="ECO:0000313" key="2">
    <source>
        <dbReference type="EMBL" id="OMO89411.1"/>
    </source>
</evidence>
<evidence type="ECO:0000313" key="3">
    <source>
        <dbReference type="Proteomes" id="UP000188268"/>
    </source>
</evidence>